<keyword evidence="2" id="KW-1185">Reference proteome</keyword>
<comment type="caution">
    <text evidence="1">The sequence shown here is derived from an EMBL/GenBank/DDBJ whole genome shotgun (WGS) entry which is preliminary data.</text>
</comment>
<dbReference type="RefSeq" id="WP_153042275.1">
    <property type="nucleotide sequence ID" value="NZ_LRML01000016.1"/>
</dbReference>
<dbReference type="Proteomes" id="UP001596405">
    <property type="component" value="Unassembled WGS sequence"/>
</dbReference>
<dbReference type="InterPro" id="IPR026444">
    <property type="entry name" value="Secre_tail"/>
</dbReference>
<accession>A0ABW2DQP6</accession>
<evidence type="ECO:0000313" key="1">
    <source>
        <dbReference type="EMBL" id="MFC7000100.1"/>
    </source>
</evidence>
<reference evidence="2" key="1">
    <citation type="journal article" date="2019" name="Int. J. Syst. Evol. Microbiol.">
        <title>The Global Catalogue of Microorganisms (GCM) 10K type strain sequencing project: providing services to taxonomists for standard genome sequencing and annotation.</title>
        <authorList>
            <consortium name="The Broad Institute Genomics Platform"/>
            <consortium name="The Broad Institute Genome Sequencing Center for Infectious Disease"/>
            <person name="Wu L."/>
            <person name="Ma J."/>
        </authorList>
    </citation>
    <scope>NUCLEOTIDE SEQUENCE [LARGE SCALE GENOMIC DNA]</scope>
    <source>
        <strain evidence="2">CGMCC 4.7393</strain>
    </source>
</reference>
<dbReference type="EMBL" id="JBHSYQ010000016">
    <property type="protein sequence ID" value="MFC7000100.1"/>
    <property type="molecule type" value="Genomic_DNA"/>
</dbReference>
<evidence type="ECO:0000313" key="2">
    <source>
        <dbReference type="Proteomes" id="UP001596405"/>
    </source>
</evidence>
<dbReference type="InterPro" id="IPR013783">
    <property type="entry name" value="Ig-like_fold"/>
</dbReference>
<gene>
    <name evidence="1" type="ORF">ACFQHR_20880</name>
</gene>
<dbReference type="NCBIfam" id="TIGR04183">
    <property type="entry name" value="Por_Secre_tail"/>
    <property type="match status" value="1"/>
</dbReference>
<dbReference type="Gene3D" id="2.60.40.10">
    <property type="entry name" value="Immunoglobulins"/>
    <property type="match status" value="1"/>
</dbReference>
<sequence length="1312" mass="136898">MDKRITQLTILSPKKTFLLLSILYLLISKEGFAQTPGMIIEKATGPGAAILDKDNNGYVSKTRAGFAPGLDVGPAYSEIPYKVLPQYASQEPLVDLGTGSGGGQTDLASNPLSMWFDGIYVYFRVRVGGYSSASKGYSFVLDTDGIFNARKDANGNVITYTTPSKVKNLGFEYEVVFASNFDVLVYKHTGSGDDNDPALYSNSVIWKSSNNGGISQYSQKSMAGSMDGGNADYFYDFYVPLSAFGGGITADTNLRVSGSSVTSAQTGLEGTISDIGGLNDKNYGNDKMLIWKDVVPAFPPTSLNDIMNGGFNCAIPPSPTITNTLKALSTTISGYSNQPNGTIINLYKGGTIAADGSLTNGTAIGTTGTVTVVNNTWTATLITPLAVDEVIRATATSATGSCVSKYSSPVKVISGICSTPIPAQPASSNGNKGITGSYTVPAGYTGPVTIQAYKILSTTPYYSSDVNVIFDKAGTANSFVTYEVTSTSSTFTYTIVAGTGQAISPGSFVVTARLGTGCESPYSLPVCIGNQLTSTPIPSITSAPSNLSTTANSASISVSVANNTNPTFSSMTLTLEKRFGVAGAYGYVRIKEVVLNPTPTPTSYTHTFTLTATEISTLAPGDVLLVRALGSGTNVCISESAANTNINIVAPPSTAPLISGTYCTITNNSITSVAGTSTEVAGTTIHVYKSGTTAAIATTTVATGGAWTATVASGVLTPSSSFFATATAPNKSVSPNSTLVTVTTKTTAAGTTVNSIMEGANSISGTKSSGSTLILYADGSPVIDPVTNLPIAFNYPTATTWSISSTVLPTVLAAGSVVTVRVSGGNECSGESAPVTVQCSPPSGAFSFPNTPTHTVCSGTAITLSLDGSQAGVIYQIYNNNVASGYSVLGTGSPISLTSFGLTAAATLTVRATKPSGVSCGIVTMGGSASYNVNTACSDQPAVYSAPSVRINNTSESGNIINPAVDPNGAISYSSITGSPLPSFIALDQTSLVKRAGQPLQVGTYTTLVTTVDALGGTTMDLPLVIEVFQDTPRENGVISYPSGYQLKLNENLAEPTDADLGIFSAQISNWDSPSGLSYNTSTGRIFVSDPDAITTRNYTYNMRTVDNTGGITEKEISFSTTAPTPLPVELTYFSANYQKGIVQMQWITSSEKDNDYFLVQRSTNGKSFETIGQVKGNGFSTVILNYSFLDMNAPIGQLYYRLKQVDFDGNSEFSKVVTTRAFEANAPKPTVTVAPNPFNQDITVKINCASQVAATLELVSLQHKKVYSEQINLSPGTNHYTRSWNDIPAGLYLLQINGADLHLVVKIIKTD</sequence>
<protein>
    <submittedName>
        <fullName evidence="1">T9SS type A sorting domain-containing protein</fullName>
    </submittedName>
</protein>
<name>A0ABW2DQP6_9BACT</name>
<organism evidence="1 2">
    <name type="scientific">Rufibacter roseus</name>
    <dbReference type="NCBI Taxonomy" id="1567108"/>
    <lineage>
        <taxon>Bacteria</taxon>
        <taxon>Pseudomonadati</taxon>
        <taxon>Bacteroidota</taxon>
        <taxon>Cytophagia</taxon>
        <taxon>Cytophagales</taxon>
        <taxon>Hymenobacteraceae</taxon>
        <taxon>Rufibacter</taxon>
    </lineage>
</organism>
<proteinExistence type="predicted"/>